<dbReference type="Proteomes" id="UP001139646">
    <property type="component" value="Unassembled WGS sequence"/>
</dbReference>
<keyword evidence="1" id="KW-0732">Signal</keyword>
<dbReference type="Pfam" id="PF12790">
    <property type="entry name" value="T6SS-SciN"/>
    <property type="match status" value="1"/>
</dbReference>
<name>A0ABS9WZK0_9GAMM</name>
<gene>
    <name evidence="2" type="primary">tssJ</name>
    <name evidence="2" type="ORF">L3081_08395</name>
</gene>
<evidence type="ECO:0000256" key="1">
    <source>
        <dbReference type="SAM" id="SignalP"/>
    </source>
</evidence>
<feature type="chain" id="PRO_5045483757" evidence="1">
    <location>
        <begin position="25"/>
        <end position="156"/>
    </location>
</feature>
<keyword evidence="2" id="KW-0449">Lipoprotein</keyword>
<dbReference type="InterPro" id="IPR017734">
    <property type="entry name" value="T6SS_SciN"/>
</dbReference>
<feature type="signal peptide" evidence="1">
    <location>
        <begin position="1"/>
        <end position="24"/>
    </location>
</feature>
<dbReference type="RefSeq" id="WP_242284846.1">
    <property type="nucleotide sequence ID" value="NZ_JAKKSL010000001.1"/>
</dbReference>
<sequence length="156" mass="17656">MLDLFKKLCIVSLCLFLTACSSTTENNVDFRYLISAASDINPDIEGKPSSVIVRVYQLTNKINFENANYNELFESNHNALGTEFITLNEYFVDPDSKNDVDLKISENAKFIGVVVGYRSVDMVTWRTVMKVPEGSFWRGSGLEIKVEKLSVRVIEI</sequence>
<dbReference type="NCBIfam" id="TIGR03352">
    <property type="entry name" value="VI_chp_3"/>
    <property type="match status" value="1"/>
</dbReference>
<dbReference type="EMBL" id="JAKKSL010000001">
    <property type="protein sequence ID" value="MCI2283413.1"/>
    <property type="molecule type" value="Genomic_DNA"/>
</dbReference>
<accession>A0ABS9WZK0</accession>
<reference evidence="2" key="1">
    <citation type="submission" date="2022-01" db="EMBL/GenBank/DDBJ databases">
        <title>Colwellia maritima, isolated from seawater.</title>
        <authorList>
            <person name="Kristyanto S."/>
            <person name="Jung J."/>
            <person name="Jeon C.O."/>
        </authorList>
    </citation>
    <scope>NUCLEOTIDE SEQUENCE</scope>
    <source>
        <strain evidence="2">MSW7</strain>
    </source>
</reference>
<comment type="caution">
    <text evidence="2">The sequence shown here is derived from an EMBL/GenBank/DDBJ whole genome shotgun (WGS) entry which is preliminary data.</text>
</comment>
<dbReference type="Gene3D" id="2.60.40.4150">
    <property type="entry name" value="Type VI secretion system, lipoprotein SciN"/>
    <property type="match status" value="1"/>
</dbReference>
<organism evidence="2 3">
    <name type="scientific">Colwellia maritima</name>
    <dbReference type="NCBI Taxonomy" id="2912588"/>
    <lineage>
        <taxon>Bacteria</taxon>
        <taxon>Pseudomonadati</taxon>
        <taxon>Pseudomonadota</taxon>
        <taxon>Gammaproteobacteria</taxon>
        <taxon>Alteromonadales</taxon>
        <taxon>Colwelliaceae</taxon>
        <taxon>Colwellia</taxon>
    </lineage>
</organism>
<keyword evidence="3" id="KW-1185">Reference proteome</keyword>
<proteinExistence type="predicted"/>
<evidence type="ECO:0000313" key="2">
    <source>
        <dbReference type="EMBL" id="MCI2283413.1"/>
    </source>
</evidence>
<dbReference type="InterPro" id="IPR038706">
    <property type="entry name" value="Type_VI_SciN-like_sf"/>
</dbReference>
<dbReference type="PANTHER" id="PTHR37625">
    <property type="entry name" value="OUTER MEMBRANE LIPOPROTEIN-RELATED"/>
    <property type="match status" value="1"/>
</dbReference>
<evidence type="ECO:0000313" key="3">
    <source>
        <dbReference type="Proteomes" id="UP001139646"/>
    </source>
</evidence>
<dbReference type="PROSITE" id="PS51257">
    <property type="entry name" value="PROKAR_LIPOPROTEIN"/>
    <property type="match status" value="1"/>
</dbReference>
<protein>
    <submittedName>
        <fullName evidence="2">Type VI secretion system lipoprotein TssJ</fullName>
    </submittedName>
</protein>
<dbReference type="PANTHER" id="PTHR37625:SF4">
    <property type="entry name" value="OUTER MEMBRANE LIPOPROTEIN"/>
    <property type="match status" value="1"/>
</dbReference>